<proteinExistence type="predicted"/>
<feature type="transmembrane region" description="Helical" evidence="1">
    <location>
        <begin position="20"/>
        <end position="39"/>
    </location>
</feature>
<gene>
    <name evidence="2" type="ORF">BN938_1205</name>
</gene>
<dbReference type="HOGENOM" id="CLU_929571_0_0_10"/>
<dbReference type="eggNOG" id="ENOG502ZB22">
    <property type="taxonomic scope" value="Bacteria"/>
</dbReference>
<dbReference type="EMBL" id="HG934468">
    <property type="protein sequence ID" value="CDN31299.1"/>
    <property type="molecule type" value="Genomic_DNA"/>
</dbReference>
<name>A0A060RCW9_9BACT</name>
<evidence type="ECO:0000313" key="3">
    <source>
        <dbReference type="Proteomes" id="UP000027616"/>
    </source>
</evidence>
<protein>
    <submittedName>
        <fullName evidence="2">Uncharacterized protein</fullName>
    </submittedName>
</protein>
<feature type="transmembrane region" description="Helical" evidence="1">
    <location>
        <begin position="91"/>
        <end position="122"/>
    </location>
</feature>
<dbReference type="Proteomes" id="UP000027616">
    <property type="component" value="Chromosome I"/>
</dbReference>
<dbReference type="AlphaFoldDB" id="A0A060RCW9"/>
<keyword evidence="1" id="KW-0812">Transmembrane</keyword>
<dbReference type="KEGG" id="rbc:BN938_1205"/>
<keyword evidence="1" id="KW-1133">Transmembrane helix</keyword>
<feature type="transmembrane region" description="Helical" evidence="1">
    <location>
        <begin position="46"/>
        <end position="71"/>
    </location>
</feature>
<reference evidence="2 3" key="1">
    <citation type="journal article" date="2015" name="Genome Announc.">
        <title>Complete Genome Sequence of the Novel Leech Symbiont Mucinivorans hirudinis M3T.</title>
        <authorList>
            <person name="Nelson M.C."/>
            <person name="Bomar L."/>
            <person name="Graf J."/>
        </authorList>
    </citation>
    <scope>NUCLEOTIDE SEQUENCE [LARGE SCALE GENOMIC DNA]</scope>
    <source>
        <strain evidence="3">M3</strain>
    </source>
</reference>
<sequence>MPLGHAAMILMEHWFEGGELYLAAFLLGVVGIAMTAWGVRTKSDNIATLLGFFGGLLVWTGWVEFVYIYFANELNVAPLVEDGKVVTKPEYLLLMSSVGFWAIIMVLYVARVSSGCSFYCWIQSKLRIPIKERSTPMGANKSVVTFMETVMLLWSSYLLLMFAYDKSILGDKHPVTIGIATACLLWSIWLFVRLLGIKSMGRAIRYSIPTVIIFWTFVEVMGRIGLLKEIWVEPTTYKTEMTIMLVMLIAVVAIGVFRKKAKNRVSPKGE</sequence>
<feature type="transmembrane region" description="Helical" evidence="1">
    <location>
        <begin position="241"/>
        <end position="258"/>
    </location>
</feature>
<keyword evidence="1" id="KW-0472">Membrane</keyword>
<keyword evidence="3" id="KW-1185">Reference proteome</keyword>
<feature type="transmembrane region" description="Helical" evidence="1">
    <location>
        <begin position="176"/>
        <end position="196"/>
    </location>
</feature>
<feature type="transmembrane region" description="Helical" evidence="1">
    <location>
        <begin position="203"/>
        <end position="221"/>
    </location>
</feature>
<feature type="transmembrane region" description="Helical" evidence="1">
    <location>
        <begin position="143"/>
        <end position="164"/>
    </location>
</feature>
<evidence type="ECO:0000313" key="2">
    <source>
        <dbReference type="EMBL" id="CDN31299.1"/>
    </source>
</evidence>
<evidence type="ECO:0000256" key="1">
    <source>
        <dbReference type="SAM" id="Phobius"/>
    </source>
</evidence>
<accession>A0A060RCW9</accession>
<organism evidence="2 3">
    <name type="scientific">Mucinivorans hirudinis</name>
    <dbReference type="NCBI Taxonomy" id="1433126"/>
    <lineage>
        <taxon>Bacteria</taxon>
        <taxon>Pseudomonadati</taxon>
        <taxon>Bacteroidota</taxon>
        <taxon>Bacteroidia</taxon>
        <taxon>Bacteroidales</taxon>
        <taxon>Rikenellaceae</taxon>
        <taxon>Mucinivorans</taxon>
    </lineage>
</organism>